<proteinExistence type="predicted"/>
<dbReference type="InterPro" id="IPR043502">
    <property type="entry name" value="DNA/RNA_pol_sf"/>
</dbReference>
<evidence type="ECO:0000313" key="11">
    <source>
        <dbReference type="Proteomes" id="UP000479000"/>
    </source>
</evidence>
<keyword evidence="6" id="KW-0175">Coiled coil</keyword>
<keyword evidence="4" id="KW-0378">Hydrolase</keyword>
<dbReference type="Pfam" id="PF00665">
    <property type="entry name" value="rve"/>
    <property type="match status" value="1"/>
</dbReference>
<evidence type="ECO:0000313" key="10">
    <source>
        <dbReference type="EMBL" id="CAB0005742.1"/>
    </source>
</evidence>
<feature type="domain" description="Integrase catalytic" evidence="8">
    <location>
        <begin position="1304"/>
        <end position="1416"/>
    </location>
</feature>
<evidence type="ECO:0000256" key="6">
    <source>
        <dbReference type="SAM" id="Coils"/>
    </source>
</evidence>
<keyword evidence="2" id="KW-0808">Transferase</keyword>
<dbReference type="GO" id="GO:0015074">
    <property type="term" value="P:DNA integration"/>
    <property type="evidence" value="ECO:0007669"/>
    <property type="project" value="InterPro"/>
</dbReference>
<dbReference type="InterPro" id="IPR036397">
    <property type="entry name" value="RNaseH_sf"/>
</dbReference>
<dbReference type="EMBL" id="CADCXU010016597">
    <property type="protein sequence ID" value="CAB0005742.1"/>
    <property type="molecule type" value="Genomic_DNA"/>
</dbReference>
<dbReference type="FunFam" id="3.30.420.10:FF:000063">
    <property type="entry name" value="Retrovirus-related Pol polyprotein from transposon 297-like Protein"/>
    <property type="match status" value="1"/>
</dbReference>
<dbReference type="OrthoDB" id="6630773at2759"/>
<feature type="compositionally biased region" description="Basic and acidic residues" evidence="7">
    <location>
        <begin position="1580"/>
        <end position="1589"/>
    </location>
</feature>
<keyword evidence="5" id="KW-0695">RNA-directed DNA polymerase</keyword>
<evidence type="ECO:0000256" key="3">
    <source>
        <dbReference type="ARBA" id="ARBA00022722"/>
    </source>
</evidence>
<dbReference type="GO" id="GO:0004519">
    <property type="term" value="F:endonuclease activity"/>
    <property type="evidence" value="ECO:0007669"/>
    <property type="project" value="UniProtKB-KW"/>
</dbReference>
<gene>
    <name evidence="10" type="ORF">NTEN_LOCUS11219</name>
</gene>
<dbReference type="InterPro" id="IPR043128">
    <property type="entry name" value="Rev_trsase/Diguanyl_cyclase"/>
</dbReference>
<evidence type="ECO:0000256" key="1">
    <source>
        <dbReference type="ARBA" id="ARBA00012493"/>
    </source>
</evidence>
<dbReference type="PROSITE" id="PS51776">
    <property type="entry name" value="RH1"/>
    <property type="match status" value="1"/>
</dbReference>
<dbReference type="Pfam" id="PF09744">
    <property type="entry name" value="RH1"/>
    <property type="match status" value="1"/>
</dbReference>
<dbReference type="Gene3D" id="1.10.340.70">
    <property type="match status" value="1"/>
</dbReference>
<evidence type="ECO:0000256" key="7">
    <source>
        <dbReference type="SAM" id="MobiDB-lite"/>
    </source>
</evidence>
<dbReference type="PANTHER" id="PTHR37984">
    <property type="entry name" value="PROTEIN CBG26694"/>
    <property type="match status" value="1"/>
</dbReference>
<organism evidence="10 11">
    <name type="scientific">Nesidiocoris tenuis</name>
    <dbReference type="NCBI Taxonomy" id="355587"/>
    <lineage>
        <taxon>Eukaryota</taxon>
        <taxon>Metazoa</taxon>
        <taxon>Ecdysozoa</taxon>
        <taxon>Arthropoda</taxon>
        <taxon>Hexapoda</taxon>
        <taxon>Insecta</taxon>
        <taxon>Pterygota</taxon>
        <taxon>Neoptera</taxon>
        <taxon>Paraneoptera</taxon>
        <taxon>Hemiptera</taxon>
        <taxon>Heteroptera</taxon>
        <taxon>Panheteroptera</taxon>
        <taxon>Cimicomorpha</taxon>
        <taxon>Miridae</taxon>
        <taxon>Dicyphina</taxon>
        <taxon>Nesidiocoris</taxon>
    </lineage>
</organism>
<keyword evidence="4" id="KW-0255">Endonuclease</keyword>
<feature type="compositionally biased region" description="Polar residues" evidence="7">
    <location>
        <begin position="1590"/>
        <end position="1600"/>
    </location>
</feature>
<dbReference type="InterPro" id="IPR041588">
    <property type="entry name" value="Integrase_H2C2"/>
</dbReference>
<keyword evidence="2" id="KW-0548">Nucleotidyltransferase</keyword>
<evidence type="ECO:0000256" key="4">
    <source>
        <dbReference type="ARBA" id="ARBA00022759"/>
    </source>
</evidence>
<dbReference type="FunFam" id="1.10.340.70:FF:000004">
    <property type="entry name" value="Retrovirus-related Pol polyprotein from transposon 297-like Protein"/>
    <property type="match status" value="1"/>
</dbReference>
<dbReference type="PANTHER" id="PTHR37984:SF8">
    <property type="entry name" value="CCHC-TYPE DOMAIN-CONTAINING PROTEIN"/>
    <property type="match status" value="1"/>
</dbReference>
<dbReference type="GO" id="GO:0042575">
    <property type="term" value="C:DNA polymerase complex"/>
    <property type="evidence" value="ECO:0007669"/>
    <property type="project" value="UniProtKB-ARBA"/>
</dbReference>
<name>A0A6H5GQI0_9HEMI</name>
<dbReference type="CDD" id="cd01647">
    <property type="entry name" value="RT_LTR"/>
    <property type="match status" value="1"/>
</dbReference>
<reference evidence="10 11" key="1">
    <citation type="submission" date="2020-02" db="EMBL/GenBank/DDBJ databases">
        <authorList>
            <person name="Ferguson B K."/>
        </authorList>
    </citation>
    <scope>NUCLEOTIDE SEQUENCE [LARGE SCALE GENOMIC DNA]</scope>
</reference>
<dbReference type="FunFam" id="3.30.70.270:FF:000026">
    <property type="entry name" value="Transposon Ty3-G Gag-Pol polyprotein"/>
    <property type="match status" value="1"/>
</dbReference>
<dbReference type="EC" id="2.7.7.49" evidence="1"/>
<protein>
    <recommendedName>
        <fullName evidence="1">RNA-directed DNA polymerase</fullName>
        <ecNumber evidence="1">2.7.7.49</ecNumber>
    </recommendedName>
</protein>
<feature type="compositionally biased region" description="Basic residues" evidence="7">
    <location>
        <begin position="514"/>
        <end position="523"/>
    </location>
</feature>
<keyword evidence="11" id="KW-1185">Reference proteome</keyword>
<dbReference type="Gene3D" id="1.20.58.1770">
    <property type="match status" value="1"/>
</dbReference>
<dbReference type="InterPro" id="IPR000477">
    <property type="entry name" value="RT_dom"/>
</dbReference>
<evidence type="ECO:0000256" key="5">
    <source>
        <dbReference type="ARBA" id="ARBA00022918"/>
    </source>
</evidence>
<dbReference type="InterPro" id="IPR034743">
    <property type="entry name" value="RH1"/>
</dbReference>
<dbReference type="Pfam" id="PF00078">
    <property type="entry name" value="RVT_1"/>
    <property type="match status" value="1"/>
</dbReference>
<keyword evidence="3" id="KW-0540">Nuclease</keyword>
<feature type="domain" description="RH1" evidence="9">
    <location>
        <begin position="3"/>
        <end position="91"/>
    </location>
</feature>
<dbReference type="SUPFAM" id="SSF53098">
    <property type="entry name" value="Ribonuclease H-like"/>
    <property type="match status" value="1"/>
</dbReference>
<dbReference type="PROSITE" id="PS50994">
    <property type="entry name" value="INTEGRASE"/>
    <property type="match status" value="1"/>
</dbReference>
<dbReference type="Gene3D" id="3.30.70.270">
    <property type="match status" value="2"/>
</dbReference>
<evidence type="ECO:0000259" key="8">
    <source>
        <dbReference type="PROSITE" id="PS50994"/>
    </source>
</evidence>
<dbReference type="Proteomes" id="UP000479000">
    <property type="component" value="Unassembled WGS sequence"/>
</dbReference>
<dbReference type="Gene3D" id="3.10.10.10">
    <property type="entry name" value="HIV Type 1 Reverse Transcriptase, subunit A, domain 1"/>
    <property type="match status" value="1"/>
</dbReference>
<dbReference type="Pfam" id="PF17921">
    <property type="entry name" value="Integrase_H2C2"/>
    <property type="match status" value="1"/>
</dbReference>
<evidence type="ECO:0000259" key="9">
    <source>
        <dbReference type="PROSITE" id="PS51776"/>
    </source>
</evidence>
<sequence>MPSSTPLEMDEVEEISVMDVYDIVTDFAKEFRPIIEMYGADPLNNIMSKVVTILEHLEAQTVKIGHLHTMIHERDAIISKLERDKADKAADRQRFEKELEQIEEHWRDESKELVAVVNKLQDENKKLAKSLAAKQDATTFSNMFQMLKRITNQLMRRTRKKKGLSKDHCLMSRVMPLGGNLSLESENSFIRLSFPPMLLCSIYCDLRVPTSIGSQNSLPQLSSSSALNVVYFIFSLMLIAGSGGSAGLLSGTTVSRSSSIGLSRLRIPLSASLELKGDVAANWDFFKEEWNDYEVASDLDKQPEAKRVATFKVSLGREARQVLTNLKLQPDKLASLKGIIAALDVCFKPKVNIIYERFVFGTAFQEENEKIDAYVSRLRTLAATCGYKELESEMIRDRLVIGIKSEDTKKQLISDSLLTLKTAIDTCKANELADAQMASMKAKTESAVNKVASRPSTSSRGRISSRLVTCKYCGTTHKQGPKLCPAYGKRCAQCSKMNHFKSVCESGSGELSKRRSGPGRSNRRPYNVRQLEEGSQYSDGSSEFSEEEAFCVQHVDWVNNGNAPRRTWTCDIVFDVDGEGRRQPCQLDSGATINVMEKATLTSLFGSLPALAPSTSTLVCFNNGSMQPIGEITLGAHRHGRVVQLKFQVVQNSRKKRLPLLSAAACEALDLVKLSSDVYAIDSIGNAQDIVDEYSDVFRGIGLLEGECKLHVDPAVKPVKQPPRRVPVPLRKELKAKLDELLEKKIIAKENGPTEWTSNLVIVKTPNKLRLCIDPFHLNKALRRSEFETPTFESITPELTKARFFSVMDTKDGFWNVKLDGQSSQLTTFWTPFGRFRWERLPFGLKDSGDEYQRRLHEIFGDIKNIVIVQDDILVLGVGGDDGEASKAHDKALRELLARARGANVKFNQQKVKLKLREVKYMGHIITNHGIKADPDKVRAIVDMQYPTDTKEVKSFLGLVTYLSKFVPNLSAIADPLRSLLHKNKRWSWAKEQEDAVDNIKQLISNAPVLAYFDPEKLVTLQADASSKGLGCVLLQEGHPVAFASRSLSDSEKNWANIERECLAIVFACERFSHYLVGGKGIVVQTDHKPLEAIFQKPLLQAPVRLQRMLLRLQRYDLSVRYRKGEKMHIADILSRLHLPEKDTLKLDHVLQVDGIYRELESIQTADNVNIQQASLARIKAESATDECLCQLATVIKSGWPAEKERLPFSLHPFWEQRDALAIQDGVIFRGDQVVVPRTLRPDMMKKVHRCHLGMVASIRRAREAEALYWPFMTSEIKEKIRSCRVCQELAPEQGKPPMKSHAIPELPWERAAIDTFQYKGQNYAVLVDAYSDFFEIKKMSNITAERLIKFCKRNFARYGIPQVLVSDNAPQFVGSEFCRFAREWEFLHSTSSPFYSRANGKAEAAVKIVKTLMKKCDADQSDFYLALLEWRNVPTSDIDASPAQRLMSRRTRTTLPIAKKLLVPRTIQGVRDAIELKRRKTKLHHDRKAKALPELEIGDEVLVKPPQGKGKWELGDIKGKHNSSSFDVTIDGRAFRRNRTWIRPFWRPVAEAPREEDRRISIRPSGEASPAPTSTPQKRGGEQTEAAKTKTSPALNQLAQPLPQREGAQTRSGREVKKPKRFTFSEEQKD</sequence>
<dbReference type="GO" id="GO:0003964">
    <property type="term" value="F:RNA-directed DNA polymerase activity"/>
    <property type="evidence" value="ECO:0007669"/>
    <property type="project" value="UniProtKB-KW"/>
</dbReference>
<dbReference type="CDD" id="cd05481">
    <property type="entry name" value="retropepsin_like_LTR_1"/>
    <property type="match status" value="1"/>
</dbReference>
<dbReference type="GO" id="GO:0003676">
    <property type="term" value="F:nucleic acid binding"/>
    <property type="evidence" value="ECO:0007669"/>
    <property type="project" value="InterPro"/>
</dbReference>
<dbReference type="InterPro" id="IPR012337">
    <property type="entry name" value="RNaseH-like_sf"/>
</dbReference>
<dbReference type="Gene3D" id="3.30.420.10">
    <property type="entry name" value="Ribonuclease H-like superfamily/Ribonuclease H"/>
    <property type="match status" value="1"/>
</dbReference>
<dbReference type="SUPFAM" id="SSF56672">
    <property type="entry name" value="DNA/RNA polymerases"/>
    <property type="match status" value="1"/>
</dbReference>
<dbReference type="InterPro" id="IPR050951">
    <property type="entry name" value="Retrovirus_Pol_polyprotein"/>
</dbReference>
<feature type="region of interest" description="Disordered" evidence="7">
    <location>
        <begin position="1553"/>
        <end position="1631"/>
    </location>
</feature>
<dbReference type="Pfam" id="PF17919">
    <property type="entry name" value="RT_RNaseH_2"/>
    <property type="match status" value="1"/>
</dbReference>
<dbReference type="FunFam" id="3.10.20.370:FF:000001">
    <property type="entry name" value="Retrovirus-related Pol polyprotein from transposon 17.6-like protein"/>
    <property type="match status" value="1"/>
</dbReference>
<accession>A0A6H5GQI0</accession>
<evidence type="ECO:0000256" key="2">
    <source>
        <dbReference type="ARBA" id="ARBA00022695"/>
    </source>
</evidence>
<feature type="region of interest" description="Disordered" evidence="7">
    <location>
        <begin position="507"/>
        <end position="541"/>
    </location>
</feature>
<dbReference type="InterPro" id="IPR041577">
    <property type="entry name" value="RT_RNaseH_2"/>
</dbReference>
<feature type="coiled-coil region" evidence="6">
    <location>
        <begin position="78"/>
        <end position="137"/>
    </location>
</feature>
<dbReference type="InterPro" id="IPR001584">
    <property type="entry name" value="Integrase_cat-core"/>
</dbReference>
<dbReference type="CDD" id="cd09274">
    <property type="entry name" value="RNase_HI_RT_Ty3"/>
    <property type="match status" value="1"/>
</dbReference>